<evidence type="ECO:0000313" key="10">
    <source>
        <dbReference type="Proteomes" id="UP000005226"/>
    </source>
</evidence>
<sequence>MSVLQMYNILLQTVLLFVILPQLNLGLSDYKICGDSECESKSNLCSYYLLDHHGTDCRFLNFKQGEIIFVYHKLTGKREDLWAGTVCLICQTIDKQFGYFPKNAVREEHFHTTMEIVVATQVDTLFYVLLCSWT</sequence>
<proteinExistence type="predicted"/>
<keyword evidence="6" id="KW-0325">Glycoprotein</keyword>
<dbReference type="Gene3D" id="2.30.30.40">
    <property type="entry name" value="SH3 Domains"/>
    <property type="match status" value="1"/>
</dbReference>
<evidence type="ECO:0000256" key="6">
    <source>
        <dbReference type="ARBA" id="ARBA00023180"/>
    </source>
</evidence>
<dbReference type="GO" id="GO:0005789">
    <property type="term" value="C:endoplasmic reticulum membrane"/>
    <property type="evidence" value="ECO:0007669"/>
    <property type="project" value="UniProtKB-SubCell"/>
</dbReference>
<dbReference type="InterPro" id="IPR051500">
    <property type="entry name" value="cTAGE_MIA/OTOR"/>
</dbReference>
<dbReference type="Pfam" id="PF07653">
    <property type="entry name" value="SH3_2"/>
    <property type="match status" value="1"/>
</dbReference>
<dbReference type="GO" id="GO:0035459">
    <property type="term" value="P:vesicle cargo loading"/>
    <property type="evidence" value="ECO:0007669"/>
    <property type="project" value="TreeGrafter"/>
</dbReference>
<dbReference type="PANTHER" id="PTHR23158:SF38">
    <property type="entry name" value="MELANOMA INHIBITORY ACTIVITY PROTEIN 2"/>
    <property type="match status" value="1"/>
</dbReference>
<dbReference type="OMA" id="VCEDIVW"/>
<dbReference type="Proteomes" id="UP000005226">
    <property type="component" value="Chromosome 2"/>
</dbReference>
<feature type="chain" id="PRO_5025432749" description="SH3 domain-containing protein" evidence="7">
    <location>
        <begin position="27"/>
        <end position="134"/>
    </location>
</feature>
<comment type="subcellular location">
    <subcellularLocation>
        <location evidence="1">Endoplasmic reticulum membrane</location>
        <topology evidence="1">Single-pass membrane protein</topology>
    </subcellularLocation>
</comment>
<dbReference type="GO" id="GO:0006888">
    <property type="term" value="P:endoplasmic reticulum to Golgi vesicle-mediated transport"/>
    <property type="evidence" value="ECO:0007669"/>
    <property type="project" value="TreeGrafter"/>
</dbReference>
<name>A0A674N5G4_TAKRU</name>
<feature type="signal peptide" evidence="7">
    <location>
        <begin position="1"/>
        <end position="26"/>
    </location>
</feature>
<protein>
    <recommendedName>
        <fullName evidence="8">SH3 domain-containing protein</fullName>
    </recommendedName>
</protein>
<evidence type="ECO:0000256" key="7">
    <source>
        <dbReference type="SAM" id="SignalP"/>
    </source>
</evidence>
<accession>A0A674N5G4</accession>
<dbReference type="AlphaFoldDB" id="A0A674N5G4"/>
<evidence type="ECO:0000256" key="5">
    <source>
        <dbReference type="ARBA" id="ARBA00023054"/>
    </source>
</evidence>
<keyword evidence="4" id="KW-0256">Endoplasmic reticulum</keyword>
<evidence type="ECO:0000259" key="8">
    <source>
        <dbReference type="Pfam" id="PF07653"/>
    </source>
</evidence>
<dbReference type="Ensembl" id="ENSTRUT00000085367.1">
    <property type="protein sequence ID" value="ENSTRUP00000068524.1"/>
    <property type="gene ID" value="ENSTRUG00000030004.1"/>
</dbReference>
<evidence type="ECO:0000256" key="1">
    <source>
        <dbReference type="ARBA" id="ARBA00004389"/>
    </source>
</evidence>
<dbReference type="GO" id="GO:0009306">
    <property type="term" value="P:protein secretion"/>
    <property type="evidence" value="ECO:0007669"/>
    <property type="project" value="TreeGrafter"/>
</dbReference>
<keyword evidence="5" id="KW-0175">Coiled coil</keyword>
<evidence type="ECO:0000313" key="9">
    <source>
        <dbReference type="Ensembl" id="ENSTRUP00000068524.1"/>
    </source>
</evidence>
<dbReference type="InterPro" id="IPR036028">
    <property type="entry name" value="SH3-like_dom_sf"/>
</dbReference>
<dbReference type="SUPFAM" id="SSF50044">
    <property type="entry name" value="SH3-domain"/>
    <property type="match status" value="1"/>
</dbReference>
<keyword evidence="3 7" id="KW-0732">Signal</keyword>
<feature type="domain" description="SH3" evidence="8">
    <location>
        <begin position="51"/>
        <end position="107"/>
    </location>
</feature>
<dbReference type="PANTHER" id="PTHR23158">
    <property type="entry name" value="MELANOMA INHIBITORY ACTIVITY-RELATED"/>
    <property type="match status" value="1"/>
</dbReference>
<evidence type="ECO:0000256" key="2">
    <source>
        <dbReference type="ARBA" id="ARBA00022443"/>
    </source>
</evidence>
<keyword evidence="10" id="KW-1185">Reference proteome</keyword>
<organism evidence="9 10">
    <name type="scientific">Takifugu rubripes</name>
    <name type="common">Japanese pufferfish</name>
    <name type="synonym">Fugu rubripes</name>
    <dbReference type="NCBI Taxonomy" id="31033"/>
    <lineage>
        <taxon>Eukaryota</taxon>
        <taxon>Metazoa</taxon>
        <taxon>Chordata</taxon>
        <taxon>Craniata</taxon>
        <taxon>Vertebrata</taxon>
        <taxon>Euteleostomi</taxon>
        <taxon>Actinopterygii</taxon>
        <taxon>Neopterygii</taxon>
        <taxon>Teleostei</taxon>
        <taxon>Neoteleostei</taxon>
        <taxon>Acanthomorphata</taxon>
        <taxon>Eupercaria</taxon>
        <taxon>Tetraodontiformes</taxon>
        <taxon>Tetradontoidea</taxon>
        <taxon>Tetraodontidae</taxon>
        <taxon>Takifugu</taxon>
    </lineage>
</organism>
<reference evidence="9" key="2">
    <citation type="submission" date="2025-08" db="UniProtKB">
        <authorList>
            <consortium name="Ensembl"/>
        </authorList>
    </citation>
    <scope>IDENTIFICATION</scope>
</reference>
<reference evidence="9" key="3">
    <citation type="submission" date="2025-09" db="UniProtKB">
        <authorList>
            <consortium name="Ensembl"/>
        </authorList>
    </citation>
    <scope>IDENTIFICATION</scope>
</reference>
<evidence type="ECO:0000256" key="4">
    <source>
        <dbReference type="ARBA" id="ARBA00022824"/>
    </source>
</evidence>
<dbReference type="GO" id="GO:0070971">
    <property type="term" value="C:endoplasmic reticulum exit site"/>
    <property type="evidence" value="ECO:0007669"/>
    <property type="project" value="TreeGrafter"/>
</dbReference>
<keyword evidence="2" id="KW-0728">SH3 domain</keyword>
<dbReference type="GeneTree" id="ENSGT00940000169554"/>
<dbReference type="InParanoid" id="A0A674N5G4"/>
<evidence type="ECO:0000256" key="3">
    <source>
        <dbReference type="ARBA" id="ARBA00022729"/>
    </source>
</evidence>
<reference evidence="9 10" key="1">
    <citation type="journal article" date="2011" name="Genome Biol. Evol.">
        <title>Integration of the genetic map and genome assembly of fugu facilitates insights into distinct features of genome evolution in teleosts and mammals.</title>
        <authorList>
            <person name="Kai W."/>
            <person name="Kikuchi K."/>
            <person name="Tohari S."/>
            <person name="Chew A.K."/>
            <person name="Tay A."/>
            <person name="Fujiwara A."/>
            <person name="Hosoya S."/>
            <person name="Suetake H."/>
            <person name="Naruse K."/>
            <person name="Brenner S."/>
            <person name="Suzuki Y."/>
            <person name="Venkatesh B."/>
        </authorList>
    </citation>
    <scope>NUCLEOTIDE SEQUENCE [LARGE SCALE GENOMIC DNA]</scope>
</reference>
<dbReference type="InterPro" id="IPR001452">
    <property type="entry name" value="SH3_domain"/>
</dbReference>